<proteinExistence type="predicted"/>
<feature type="region of interest" description="Disordered" evidence="1">
    <location>
        <begin position="528"/>
        <end position="562"/>
    </location>
</feature>
<dbReference type="STRING" id="8840.ENSAPLP00000027100"/>
<reference evidence="3" key="2">
    <citation type="submission" date="2025-08" db="UniProtKB">
        <authorList>
            <consortium name="Ensembl"/>
        </authorList>
    </citation>
    <scope>IDENTIFICATION</scope>
</reference>
<feature type="compositionally biased region" description="Polar residues" evidence="1">
    <location>
        <begin position="528"/>
        <end position="538"/>
    </location>
</feature>
<dbReference type="PANTHER" id="PTHR14678:SF2">
    <property type="entry name" value="PROLINE-RICH PROTEIN 35"/>
    <property type="match status" value="1"/>
</dbReference>
<reference evidence="4" key="1">
    <citation type="submission" date="2017-10" db="EMBL/GenBank/DDBJ databases">
        <title>A new Pekin duck reference genome.</title>
        <authorList>
            <person name="Hou Z.-C."/>
            <person name="Zhou Z.-K."/>
            <person name="Zhu F."/>
            <person name="Hou S.-S."/>
        </authorList>
    </citation>
    <scope>NUCLEOTIDE SEQUENCE [LARGE SCALE GENOMIC DNA]</scope>
</reference>
<dbReference type="Pfam" id="PF15269">
    <property type="entry name" value="zf-C2H2_7"/>
    <property type="match status" value="1"/>
</dbReference>
<name>A0A493TNE4_ANAPP</name>
<evidence type="ECO:0000313" key="3">
    <source>
        <dbReference type="Ensembl" id="ENSAPLP00000027100.1"/>
    </source>
</evidence>
<dbReference type="GeneTree" id="ENSGT00530000063870"/>
<evidence type="ECO:0000256" key="1">
    <source>
        <dbReference type="SAM" id="MobiDB-lite"/>
    </source>
</evidence>
<sequence length="1001" mass="109135">MAGLGWVHTGPVGTSAHGSLERPPEPALAALVLAALPWASLGLRPRCPQCPSLFLCMAPGAFGDLEMGLPISSSNVRLKSVRLPLPSRSVCLTILSDNICAREGLGKAAQLTSSRVVSFQGTQQSPGRCREIQAPSPSILTRSCLQVPTTMSKDDVGCKLTSVYKHKERKPKKPHYIPRPWGKPYNYKCFQCPFTCMEKSHLYNHMKYSLCKNSLSLLIESDWPYKKGNLLHPELRLLHATEATRLRGRRDEPETCDSSATLGGSGRSKQPPGRDGHEEKQMPGVEILPAEGAGEEGGPFQEEEEDVAGLLRQMDAGEKKEKNEEAGCQGDPAEPEVNTLVFGFKNKRDKPCKEVEPDFIITDVFSLKNHVMKSREMASPDLEAKPKHCKVPKKCLASSGILMEQWKLVANGQRRNTPEVSPPCTDSNIIPCYPPPAYSDYHEPQGLNLSLLGINYPLNPSLFSYLSPTVSNSATTHPHLAQLPFLASTAQLMHPHTSHFQPLQSPERSAFLPRFYYPLLFEHTFSSTEGKMSSSKPEAQQLVGSVLPTPPQPKPPSEPTKAGLLKVPVLKTTFPWPKSGREEAASELSHGAMLGQEEEEKWLSQEKEGNPDLGLNNLRKKPATDIYQNLAGMKDGTFVSSAVRKAELPAVTCLETSSPAGNNLKRKLTSSDLDLIGPEMLMPGKLSYQSSGSRANTGHIPKVLDHWHTDVLAGWPEEPERGNDSEVLPLGGAGPDPSPCKQSRPQETSATVTDSEATTVLIGDLSKTLEEYQEVEKKLSDLAKEDTPGQKELRDQLVKIRRELYHIHQALEKATKPHEGPLDLSVKRSSEGPEKGQQAKKEPCNMGLASEKLHGKDQGTLTKCTATGDAGDEEGLPSCLLEAENKTIDLLIKMSRSESLRASSSEDHLGAVIKAEVLPLSVPLELRHVMEPYYSRTTKCEADSSVLLCSDGRSGATQGPQLPVAAEDGPLGCRAMQRSLSCGLPSETDAVCVHSPLHADP</sequence>
<feature type="compositionally biased region" description="Basic and acidic residues" evidence="1">
    <location>
        <begin position="813"/>
        <end position="843"/>
    </location>
</feature>
<feature type="compositionally biased region" description="Pro residues" evidence="1">
    <location>
        <begin position="548"/>
        <end position="558"/>
    </location>
</feature>
<dbReference type="InterPro" id="IPR039064">
    <property type="entry name" value="ZNF750_Znf"/>
</dbReference>
<dbReference type="Ensembl" id="ENSAPLT00000025672.1">
    <property type="protein sequence ID" value="ENSAPLP00000027100.1"/>
    <property type="gene ID" value="ENSAPLG00000021224.1"/>
</dbReference>
<dbReference type="AlphaFoldDB" id="A0A493TNE4"/>
<accession>A0A493TNE4</accession>
<organism evidence="3 4">
    <name type="scientific">Anas platyrhynchos platyrhynchos</name>
    <name type="common">Northern mallard</name>
    <dbReference type="NCBI Taxonomy" id="8840"/>
    <lineage>
        <taxon>Eukaryota</taxon>
        <taxon>Metazoa</taxon>
        <taxon>Chordata</taxon>
        <taxon>Craniata</taxon>
        <taxon>Vertebrata</taxon>
        <taxon>Euteleostomi</taxon>
        <taxon>Archelosauria</taxon>
        <taxon>Archosauria</taxon>
        <taxon>Dinosauria</taxon>
        <taxon>Saurischia</taxon>
        <taxon>Theropoda</taxon>
        <taxon>Coelurosauria</taxon>
        <taxon>Aves</taxon>
        <taxon>Neognathae</taxon>
        <taxon>Galloanserae</taxon>
        <taxon>Anseriformes</taxon>
        <taxon>Anatidae</taxon>
        <taxon>Anatinae</taxon>
        <taxon>Anas</taxon>
    </lineage>
</organism>
<evidence type="ECO:0000259" key="2">
    <source>
        <dbReference type="Pfam" id="PF15269"/>
    </source>
</evidence>
<dbReference type="OMA" id="WKPGMGG"/>
<reference evidence="3" key="3">
    <citation type="submission" date="2025-09" db="UniProtKB">
        <authorList>
            <consortium name="Ensembl"/>
        </authorList>
    </citation>
    <scope>IDENTIFICATION</scope>
</reference>
<keyword evidence="4" id="KW-1185">Reference proteome</keyword>
<feature type="region of interest" description="Disordered" evidence="1">
    <location>
        <begin position="246"/>
        <end position="280"/>
    </location>
</feature>
<evidence type="ECO:0000313" key="4">
    <source>
        <dbReference type="Proteomes" id="UP000016666"/>
    </source>
</evidence>
<dbReference type="Proteomes" id="UP000016666">
    <property type="component" value="Unassembled WGS sequence"/>
</dbReference>
<feature type="region of interest" description="Disordered" evidence="1">
    <location>
        <begin position="715"/>
        <end position="757"/>
    </location>
</feature>
<feature type="domain" description="Zinc finger protein 750-like zinc finger" evidence="2">
    <location>
        <begin position="168"/>
        <end position="218"/>
    </location>
</feature>
<protein>
    <recommendedName>
        <fullName evidence="2">Zinc finger protein 750-like zinc finger domain-containing protein</fullName>
    </recommendedName>
</protein>
<feature type="region of interest" description="Disordered" evidence="1">
    <location>
        <begin position="813"/>
        <end position="844"/>
    </location>
</feature>
<feature type="compositionally biased region" description="Polar residues" evidence="1">
    <location>
        <begin position="740"/>
        <end position="757"/>
    </location>
</feature>
<dbReference type="PANTHER" id="PTHR14678">
    <property type="entry name" value="PROLINE-RICH PROTEIN 35-RELATED"/>
    <property type="match status" value="1"/>
</dbReference>
<dbReference type="InterPro" id="IPR039363">
    <property type="entry name" value="ZNF750"/>
</dbReference>